<dbReference type="InterPro" id="IPR012902">
    <property type="entry name" value="N_methyl_site"/>
</dbReference>
<keyword evidence="5" id="KW-0997">Cell inner membrane</keyword>
<evidence type="ECO:0000313" key="10">
    <source>
        <dbReference type="EMBL" id="MCG2672812.1"/>
    </source>
</evidence>
<dbReference type="PANTHER" id="PTHR38779">
    <property type="entry name" value="TYPE II SECRETION SYSTEM PROTEIN I-RELATED"/>
    <property type="match status" value="1"/>
</dbReference>
<name>A0ABS9M0K6_9BRAD</name>
<evidence type="ECO:0000256" key="8">
    <source>
        <dbReference type="ARBA" id="ARBA00023136"/>
    </source>
</evidence>
<evidence type="ECO:0000313" key="11">
    <source>
        <dbReference type="Proteomes" id="UP001139012"/>
    </source>
</evidence>
<feature type="transmembrane region" description="Helical" evidence="9">
    <location>
        <begin position="29"/>
        <end position="51"/>
    </location>
</feature>
<keyword evidence="6 9" id="KW-0812">Transmembrane</keyword>
<evidence type="ECO:0000256" key="6">
    <source>
        <dbReference type="ARBA" id="ARBA00022692"/>
    </source>
</evidence>
<organism evidence="10 11">
    <name type="scientific">Bradyrhizobium zhengyangense</name>
    <dbReference type="NCBI Taxonomy" id="2911009"/>
    <lineage>
        <taxon>Bacteria</taxon>
        <taxon>Pseudomonadati</taxon>
        <taxon>Pseudomonadota</taxon>
        <taxon>Alphaproteobacteria</taxon>
        <taxon>Hyphomicrobiales</taxon>
        <taxon>Nitrobacteraceae</taxon>
        <taxon>Bradyrhizobium</taxon>
    </lineage>
</organism>
<gene>
    <name evidence="10" type="ORF">L6637_38390</name>
</gene>
<dbReference type="NCBIfam" id="TIGR02532">
    <property type="entry name" value="IV_pilin_GFxxxE"/>
    <property type="match status" value="1"/>
</dbReference>
<evidence type="ECO:0000256" key="2">
    <source>
        <dbReference type="ARBA" id="ARBA00008358"/>
    </source>
</evidence>
<dbReference type="Proteomes" id="UP001139012">
    <property type="component" value="Unassembled WGS sequence"/>
</dbReference>
<dbReference type="PANTHER" id="PTHR38779:SF2">
    <property type="entry name" value="TYPE II SECRETION SYSTEM PROTEIN I-RELATED"/>
    <property type="match status" value="1"/>
</dbReference>
<comment type="subcellular location">
    <subcellularLocation>
        <location evidence="1">Cell inner membrane</location>
        <topology evidence="1">Single-pass membrane protein</topology>
    </subcellularLocation>
</comment>
<keyword evidence="4" id="KW-0488">Methylation</keyword>
<reference evidence="10" key="1">
    <citation type="submission" date="2022-01" db="EMBL/GenBank/DDBJ databases">
        <title>Genome sequnece data of strain Bradyrhizobium sp. nov.</title>
        <authorList>
            <person name="Zhang J."/>
        </authorList>
    </citation>
    <scope>NUCLEOTIDE SEQUENCE</scope>
    <source>
        <strain evidence="10">WYCCWR 12774</strain>
    </source>
</reference>
<evidence type="ECO:0000256" key="1">
    <source>
        <dbReference type="ARBA" id="ARBA00004377"/>
    </source>
</evidence>
<evidence type="ECO:0000256" key="3">
    <source>
        <dbReference type="ARBA" id="ARBA00022475"/>
    </source>
</evidence>
<evidence type="ECO:0000256" key="7">
    <source>
        <dbReference type="ARBA" id="ARBA00022989"/>
    </source>
</evidence>
<evidence type="ECO:0000256" key="5">
    <source>
        <dbReference type="ARBA" id="ARBA00022519"/>
    </source>
</evidence>
<dbReference type="RefSeq" id="WP_237874012.1">
    <property type="nucleotide sequence ID" value="NZ_JAKLUA010000025.1"/>
</dbReference>
<accession>A0ABS9M0K6</accession>
<proteinExistence type="inferred from homology"/>
<keyword evidence="8 9" id="KW-0472">Membrane</keyword>
<keyword evidence="3" id="KW-1003">Cell membrane</keyword>
<comment type="caution">
    <text evidence="10">The sequence shown here is derived from an EMBL/GenBank/DDBJ whole genome shotgun (WGS) entry which is preliminary data.</text>
</comment>
<evidence type="ECO:0000256" key="4">
    <source>
        <dbReference type="ARBA" id="ARBA00022481"/>
    </source>
</evidence>
<comment type="similarity">
    <text evidence="2">Belongs to the GSP I family.</text>
</comment>
<sequence>MMPTHFTRSRLTTGNARLLRQRGFTLIEVLVAFAVLAIGLGALTAGIAAALRSDAKLQTKHILDRIAESRLEAAGRTTSLKNGRREGRIGRYHWQEIATVVDLRNARQQGATPGPQSQIVPIWVEIVVQAEGGLETRLAALKFAQGAAQ</sequence>
<dbReference type="InterPro" id="IPR010052">
    <property type="entry name" value="T2SS_protein-GspI"/>
</dbReference>
<keyword evidence="7 9" id="KW-1133">Transmembrane helix</keyword>
<evidence type="ECO:0000256" key="9">
    <source>
        <dbReference type="SAM" id="Phobius"/>
    </source>
</evidence>
<dbReference type="Pfam" id="PF07963">
    <property type="entry name" value="N_methyl"/>
    <property type="match status" value="1"/>
</dbReference>
<keyword evidence="11" id="KW-1185">Reference proteome</keyword>
<dbReference type="EMBL" id="JAKLUA010000025">
    <property type="protein sequence ID" value="MCG2672812.1"/>
    <property type="molecule type" value="Genomic_DNA"/>
</dbReference>
<protein>
    <submittedName>
        <fullName evidence="10">Prepilin-type N-terminal cleavage/methylation domain-containing protein</fullName>
    </submittedName>
</protein>